<proteinExistence type="inferred from homology"/>
<dbReference type="InterPro" id="IPR024079">
    <property type="entry name" value="MetalloPept_cat_dom_sf"/>
</dbReference>
<dbReference type="EMBL" id="QPIX01000005">
    <property type="protein sequence ID" value="RCW24686.1"/>
    <property type="molecule type" value="Genomic_DNA"/>
</dbReference>
<dbReference type="Pfam" id="PF00353">
    <property type="entry name" value="HemolysinCabind"/>
    <property type="match status" value="4"/>
</dbReference>
<dbReference type="GO" id="GO:0008237">
    <property type="term" value="F:metallopeptidase activity"/>
    <property type="evidence" value="ECO:0007669"/>
    <property type="project" value="InterPro"/>
</dbReference>
<evidence type="ECO:0000256" key="4">
    <source>
        <dbReference type="ARBA" id="ARBA00022525"/>
    </source>
</evidence>
<feature type="domain" description="Peptidase metallopeptidase" evidence="6">
    <location>
        <begin position="77"/>
        <end position="222"/>
    </location>
</feature>
<gene>
    <name evidence="7" type="ORF">DFR48_10523</name>
</gene>
<organism evidence="7 8">
    <name type="scientific">Ciceribacter lividus</name>
    <dbReference type="NCBI Taxonomy" id="1197950"/>
    <lineage>
        <taxon>Bacteria</taxon>
        <taxon>Pseudomonadati</taxon>
        <taxon>Pseudomonadota</taxon>
        <taxon>Alphaproteobacteria</taxon>
        <taxon>Hyphomicrobiales</taxon>
        <taxon>Rhizobiaceae</taxon>
        <taxon>Ciceribacter</taxon>
    </lineage>
</organism>
<dbReference type="InterPro" id="IPR034033">
    <property type="entry name" value="Serralysin-like"/>
</dbReference>
<dbReference type="InterPro" id="IPR001343">
    <property type="entry name" value="Hemolysn_Ca-bd"/>
</dbReference>
<dbReference type="GO" id="GO:0005509">
    <property type="term" value="F:calcium ion binding"/>
    <property type="evidence" value="ECO:0007669"/>
    <property type="project" value="InterPro"/>
</dbReference>
<dbReference type="GO" id="GO:0005615">
    <property type="term" value="C:extracellular space"/>
    <property type="evidence" value="ECO:0007669"/>
    <property type="project" value="InterPro"/>
</dbReference>
<keyword evidence="5" id="KW-0677">Repeat</keyword>
<name>A0A6I7HMX2_9HYPH</name>
<reference evidence="7 8" key="1">
    <citation type="submission" date="2018-07" db="EMBL/GenBank/DDBJ databases">
        <title>Genomic Encyclopedia of Type Strains, Phase IV (KMG-IV): sequencing the most valuable type-strain genomes for metagenomic binning, comparative biology and taxonomic classification.</title>
        <authorList>
            <person name="Goeker M."/>
        </authorList>
    </citation>
    <scope>NUCLEOTIDE SEQUENCE [LARGE SCALE GENOMIC DNA]</scope>
    <source>
        <strain evidence="7 8">DSM 25528</strain>
    </source>
</reference>
<dbReference type="GO" id="GO:0008270">
    <property type="term" value="F:zinc ion binding"/>
    <property type="evidence" value="ECO:0007669"/>
    <property type="project" value="InterPro"/>
</dbReference>
<evidence type="ECO:0000313" key="8">
    <source>
        <dbReference type="Proteomes" id="UP000252582"/>
    </source>
</evidence>
<dbReference type="SMART" id="SM00235">
    <property type="entry name" value="ZnMc"/>
    <property type="match status" value="1"/>
</dbReference>
<dbReference type="InterPro" id="IPR011049">
    <property type="entry name" value="Serralysin-like_metalloprot_C"/>
</dbReference>
<protein>
    <submittedName>
        <fullName evidence="7">Serralysin</fullName>
    </submittedName>
</protein>
<dbReference type="InterPro" id="IPR018511">
    <property type="entry name" value="Hemolysin-typ_Ca-bd_CS"/>
</dbReference>
<dbReference type="InterPro" id="IPR050557">
    <property type="entry name" value="RTX_toxin/Mannuronan_C5-epim"/>
</dbReference>
<keyword evidence="8" id="KW-1185">Reference proteome</keyword>
<comment type="subcellular location">
    <subcellularLocation>
        <location evidence="2">Secreted</location>
    </subcellularLocation>
</comment>
<evidence type="ECO:0000259" key="6">
    <source>
        <dbReference type="SMART" id="SM00235"/>
    </source>
</evidence>
<evidence type="ECO:0000256" key="1">
    <source>
        <dbReference type="ARBA" id="ARBA00001913"/>
    </source>
</evidence>
<dbReference type="Proteomes" id="UP000252582">
    <property type="component" value="Unassembled WGS sequence"/>
</dbReference>
<dbReference type="SUPFAM" id="SSF55486">
    <property type="entry name" value="Metalloproteases ('zincins'), catalytic domain"/>
    <property type="match status" value="1"/>
</dbReference>
<dbReference type="GO" id="GO:0006508">
    <property type="term" value="P:proteolysis"/>
    <property type="evidence" value="ECO:0007669"/>
    <property type="project" value="InterPro"/>
</dbReference>
<accession>A0A6I7HMX2</accession>
<dbReference type="InterPro" id="IPR013858">
    <property type="entry name" value="Peptidase_M10B_C"/>
</dbReference>
<dbReference type="PRINTS" id="PR00313">
    <property type="entry name" value="CABNDNGRPT"/>
</dbReference>
<dbReference type="AlphaFoldDB" id="A0A6I7HMX2"/>
<dbReference type="PANTHER" id="PTHR38340">
    <property type="entry name" value="S-LAYER PROTEIN"/>
    <property type="match status" value="1"/>
</dbReference>
<dbReference type="Pfam" id="PF08548">
    <property type="entry name" value="Peptidase_M10_C"/>
    <property type="match status" value="2"/>
</dbReference>
<comment type="cofactor">
    <cofactor evidence="1">
        <name>Ca(2+)</name>
        <dbReference type="ChEBI" id="CHEBI:29108"/>
    </cofactor>
</comment>
<dbReference type="Gene3D" id="3.40.390.10">
    <property type="entry name" value="Collagenase (Catalytic Domain)"/>
    <property type="match status" value="1"/>
</dbReference>
<dbReference type="PROSITE" id="PS00330">
    <property type="entry name" value="HEMOLYSIN_CALCIUM"/>
    <property type="match status" value="4"/>
</dbReference>
<evidence type="ECO:0000313" key="7">
    <source>
        <dbReference type="EMBL" id="RCW24686.1"/>
    </source>
</evidence>
<dbReference type="RefSeq" id="WP_170141843.1">
    <property type="nucleotide sequence ID" value="NZ_QPIX01000005.1"/>
</dbReference>
<dbReference type="SUPFAM" id="SSF51120">
    <property type="entry name" value="beta-Roll"/>
    <property type="match status" value="4"/>
</dbReference>
<evidence type="ECO:0000256" key="3">
    <source>
        <dbReference type="ARBA" id="ARBA00009490"/>
    </source>
</evidence>
<comment type="similarity">
    <text evidence="3">Belongs to the peptidase M10B family.</text>
</comment>
<keyword evidence="4" id="KW-0964">Secreted</keyword>
<sequence length="742" mass="76272">MDAFEMHERSYDLQVMDAGSRSANHASSADEDGSDRVNDMFAAVSTSFAGTVTKAALPVYSNDQIAAYLTDGYWNSEGASWRKFAVSAGGTITVNITALTASGQQFAKWALEAWTAASGLKFSYTTGSAQITFDDAGSYEAWSNSTTSGNTILSSEVNISTDWINWYGLTKDTYSMQTYIHEIGHALGLGHAGPYNGGATYGVDNAYLNDSWQATIMSYFSQDDNTYVNASFAWIITPMIADVLAIRDLYGTTAINSGNTTYSYSSFAGGDPIAATIVDTGGVDTIDFSWVSVAQRIDLNPETYSDVAGLVGNLGIARGTIIENAIGGSGNDRIYGNSAANVLTGGAGNDILYGRGGADTLNGGIGNDIYIMSDLGDKIIDAGGTDTVISSISFSLAAYGMVERLTLSGNANTSGTGNALANIITGNSGNNVLNGGAGADKLVGGLGNDTYVLGAENDTVSDVGGIDTITSTISRSLAGYSAIERLTLLGTANINATGNGLNNVLVGNSGRNILDGGAGNDVLNGGAGADRLIGGLGNDVYVLGAENDTVSDVGGIDTITSTISRSLGAYTTIERLTLLGTANINGVGNGLANLLLGNTGNNILNGVGGNDTISGGAGADKLYGGLGNDTLVGGAGADAFVFNTTLNSSSNVDTVTDFSVTDDTIWLENAVFKTLTKTGTLASSAFYASTAGVAHDSNDRIIYETDTGNLYYDSNGSAAGGRVMFAHLNAGLALTYQDFLVI</sequence>
<comment type="caution">
    <text evidence="7">The sequence shown here is derived from an EMBL/GenBank/DDBJ whole genome shotgun (WGS) entry which is preliminary data.</text>
</comment>
<evidence type="ECO:0000256" key="5">
    <source>
        <dbReference type="ARBA" id="ARBA00022737"/>
    </source>
</evidence>
<evidence type="ECO:0000256" key="2">
    <source>
        <dbReference type="ARBA" id="ARBA00004613"/>
    </source>
</evidence>
<dbReference type="Gene3D" id="2.150.10.10">
    <property type="entry name" value="Serralysin-like metalloprotease, C-terminal"/>
    <property type="match status" value="4"/>
</dbReference>
<dbReference type="InterPro" id="IPR006026">
    <property type="entry name" value="Peptidase_Metallo"/>
</dbReference>
<dbReference type="PANTHER" id="PTHR38340:SF1">
    <property type="entry name" value="S-LAYER PROTEIN"/>
    <property type="match status" value="1"/>
</dbReference>
<dbReference type="CDD" id="cd04277">
    <property type="entry name" value="ZnMc_serralysin_like"/>
    <property type="match status" value="1"/>
</dbReference>